<keyword evidence="7 15" id="KW-0812">Transmembrane</keyword>
<dbReference type="SMART" id="SM00388">
    <property type="entry name" value="HisKA"/>
    <property type="match status" value="1"/>
</dbReference>
<keyword evidence="9 17" id="KW-0418">Kinase</keyword>
<comment type="catalytic activity">
    <reaction evidence="1">
        <text>ATP + protein L-histidine = ADP + protein N-phospho-L-histidine.</text>
        <dbReference type="EC" id="2.7.13.3"/>
    </reaction>
</comment>
<keyword evidence="10" id="KW-0067">ATP-binding</keyword>
<evidence type="ECO:0000256" key="14">
    <source>
        <dbReference type="SAM" id="Coils"/>
    </source>
</evidence>
<evidence type="ECO:0000256" key="12">
    <source>
        <dbReference type="ARBA" id="ARBA00023012"/>
    </source>
</evidence>
<protein>
    <recommendedName>
        <fullName evidence="3">histidine kinase</fullName>
        <ecNumber evidence="3">2.7.13.3</ecNumber>
    </recommendedName>
</protein>
<evidence type="ECO:0000256" key="6">
    <source>
        <dbReference type="ARBA" id="ARBA00022679"/>
    </source>
</evidence>
<evidence type="ECO:0000313" key="17">
    <source>
        <dbReference type="EMBL" id="HJC22606.1"/>
    </source>
</evidence>
<reference evidence="17" key="2">
    <citation type="submission" date="2021-04" db="EMBL/GenBank/DDBJ databases">
        <authorList>
            <person name="Gilroy R."/>
        </authorList>
    </citation>
    <scope>NUCLEOTIDE SEQUENCE</scope>
    <source>
        <strain evidence="17">USAMLcec2-132</strain>
    </source>
</reference>
<dbReference type="PANTHER" id="PTHR45528:SF1">
    <property type="entry name" value="SENSOR HISTIDINE KINASE CPXA"/>
    <property type="match status" value="1"/>
</dbReference>
<dbReference type="SMART" id="SM00387">
    <property type="entry name" value="HATPase_c"/>
    <property type="match status" value="1"/>
</dbReference>
<proteinExistence type="predicted"/>
<keyword evidence="8" id="KW-0547">Nucleotide-binding</keyword>
<evidence type="ECO:0000256" key="2">
    <source>
        <dbReference type="ARBA" id="ARBA00004651"/>
    </source>
</evidence>
<dbReference type="Gene3D" id="1.10.287.130">
    <property type="match status" value="1"/>
</dbReference>
<dbReference type="Proteomes" id="UP000823891">
    <property type="component" value="Unassembled WGS sequence"/>
</dbReference>
<dbReference type="InterPro" id="IPR005467">
    <property type="entry name" value="His_kinase_dom"/>
</dbReference>
<keyword evidence="11 15" id="KW-1133">Transmembrane helix</keyword>
<keyword evidence="6" id="KW-0808">Transferase</keyword>
<evidence type="ECO:0000256" key="13">
    <source>
        <dbReference type="ARBA" id="ARBA00023136"/>
    </source>
</evidence>
<evidence type="ECO:0000256" key="15">
    <source>
        <dbReference type="SAM" id="Phobius"/>
    </source>
</evidence>
<feature type="transmembrane region" description="Helical" evidence="15">
    <location>
        <begin position="20"/>
        <end position="41"/>
    </location>
</feature>
<dbReference type="GO" id="GO:0005524">
    <property type="term" value="F:ATP binding"/>
    <property type="evidence" value="ECO:0007669"/>
    <property type="project" value="UniProtKB-KW"/>
</dbReference>
<keyword evidence="12" id="KW-0902">Two-component regulatory system</keyword>
<evidence type="ECO:0000256" key="3">
    <source>
        <dbReference type="ARBA" id="ARBA00012438"/>
    </source>
</evidence>
<evidence type="ECO:0000256" key="10">
    <source>
        <dbReference type="ARBA" id="ARBA00022840"/>
    </source>
</evidence>
<dbReference type="GO" id="GO:0000155">
    <property type="term" value="F:phosphorelay sensor kinase activity"/>
    <property type="evidence" value="ECO:0007669"/>
    <property type="project" value="InterPro"/>
</dbReference>
<evidence type="ECO:0000256" key="7">
    <source>
        <dbReference type="ARBA" id="ARBA00022692"/>
    </source>
</evidence>
<dbReference type="AlphaFoldDB" id="A0A9D2SPX3"/>
<dbReference type="InterPro" id="IPR003661">
    <property type="entry name" value="HisK_dim/P_dom"/>
</dbReference>
<comment type="subcellular location">
    <subcellularLocation>
        <location evidence="2">Cell membrane</location>
        <topology evidence="2">Multi-pass membrane protein</topology>
    </subcellularLocation>
</comment>
<name>A0A9D2SPX3_9FIRM</name>
<dbReference type="PRINTS" id="PR00344">
    <property type="entry name" value="BCTRLSENSOR"/>
</dbReference>
<evidence type="ECO:0000256" key="5">
    <source>
        <dbReference type="ARBA" id="ARBA00022553"/>
    </source>
</evidence>
<dbReference type="EC" id="2.7.13.3" evidence="3"/>
<dbReference type="InterPro" id="IPR036097">
    <property type="entry name" value="HisK_dim/P_sf"/>
</dbReference>
<dbReference type="GO" id="GO:0005886">
    <property type="term" value="C:plasma membrane"/>
    <property type="evidence" value="ECO:0007669"/>
    <property type="project" value="UniProtKB-SubCell"/>
</dbReference>
<dbReference type="InterPro" id="IPR004358">
    <property type="entry name" value="Sig_transdc_His_kin-like_C"/>
</dbReference>
<evidence type="ECO:0000256" key="9">
    <source>
        <dbReference type="ARBA" id="ARBA00022777"/>
    </source>
</evidence>
<sequence>MDTKLKTGNKKRGDLFRFLAENYVFFTVMNLVILTGIYLVLSAYADHIAPTPDAAGLLRALSTVPDRELGRLSFTSWLGKDSGLVVLDGEGKVLCGQADAKKVFPEKPSAPKTALPEDQPQESFAQEAFSQTSFLQETLSCIPEYAADNRVLVAELPEGAEGGSYLLTRAEYLEDGSLGITGYAFLDENRAWKSGTILQRENPFTEEELNYLMGRDGQGRSIYRYSYENPEGQPRKAVFWMREAGSEEYRLFYRVVDGIKWFILPIYLGTAAFCIFWLSRRVKRLLAPLNAAVANLAADQPSGLQGYEGPVEFKELADNFLNMEKALKESERERQRLDEEKRKLLSDISHDLKTPITVIQGYAAALRDGLTAPGDRKKYLDTISRKADRLNDLIQTFHEYSRLDRPDMPVRRKSEDICGIVREYFAQRYQELELAGFEVEASIPEESIRVEADRMLLERAMENIVNNAAAYNPPGTRILVEVDREGEFARIVIADDGNGIPDALKKNLFQPFVTGDAARGSSHGSGLGLAITAKILKLHGGSVRLADPPSGRRGAEFILLIPVQGEGGDE</sequence>
<dbReference type="PANTHER" id="PTHR45528">
    <property type="entry name" value="SENSOR HISTIDINE KINASE CPXA"/>
    <property type="match status" value="1"/>
</dbReference>
<dbReference type="CDD" id="cd00082">
    <property type="entry name" value="HisKA"/>
    <property type="match status" value="1"/>
</dbReference>
<evidence type="ECO:0000256" key="4">
    <source>
        <dbReference type="ARBA" id="ARBA00022475"/>
    </source>
</evidence>
<feature type="transmembrane region" description="Helical" evidence="15">
    <location>
        <begin position="259"/>
        <end position="278"/>
    </location>
</feature>
<organism evidence="17 18">
    <name type="scientific">Candidatus Eisenbergiella merdavium</name>
    <dbReference type="NCBI Taxonomy" id="2838551"/>
    <lineage>
        <taxon>Bacteria</taxon>
        <taxon>Bacillati</taxon>
        <taxon>Bacillota</taxon>
        <taxon>Clostridia</taxon>
        <taxon>Lachnospirales</taxon>
        <taxon>Lachnospiraceae</taxon>
        <taxon>Eisenbergiella</taxon>
    </lineage>
</organism>
<dbReference type="SUPFAM" id="SSF55874">
    <property type="entry name" value="ATPase domain of HSP90 chaperone/DNA topoisomerase II/histidine kinase"/>
    <property type="match status" value="1"/>
</dbReference>
<evidence type="ECO:0000256" key="11">
    <source>
        <dbReference type="ARBA" id="ARBA00022989"/>
    </source>
</evidence>
<evidence type="ECO:0000256" key="1">
    <source>
        <dbReference type="ARBA" id="ARBA00000085"/>
    </source>
</evidence>
<dbReference type="Gene3D" id="3.30.565.10">
    <property type="entry name" value="Histidine kinase-like ATPase, C-terminal domain"/>
    <property type="match status" value="1"/>
</dbReference>
<dbReference type="Pfam" id="PF00512">
    <property type="entry name" value="HisKA"/>
    <property type="match status" value="1"/>
</dbReference>
<accession>A0A9D2SPX3</accession>
<evidence type="ECO:0000259" key="16">
    <source>
        <dbReference type="PROSITE" id="PS50109"/>
    </source>
</evidence>
<keyword evidence="14" id="KW-0175">Coiled coil</keyword>
<dbReference type="EMBL" id="DWWS01000013">
    <property type="protein sequence ID" value="HJC22606.1"/>
    <property type="molecule type" value="Genomic_DNA"/>
</dbReference>
<reference evidence="17" key="1">
    <citation type="journal article" date="2021" name="PeerJ">
        <title>Extensive microbial diversity within the chicken gut microbiome revealed by metagenomics and culture.</title>
        <authorList>
            <person name="Gilroy R."/>
            <person name="Ravi A."/>
            <person name="Getino M."/>
            <person name="Pursley I."/>
            <person name="Horton D.L."/>
            <person name="Alikhan N.F."/>
            <person name="Baker D."/>
            <person name="Gharbi K."/>
            <person name="Hall N."/>
            <person name="Watson M."/>
            <person name="Adriaenssens E.M."/>
            <person name="Foster-Nyarko E."/>
            <person name="Jarju S."/>
            <person name="Secka A."/>
            <person name="Antonio M."/>
            <person name="Oren A."/>
            <person name="Chaudhuri R.R."/>
            <person name="La Ragione R."/>
            <person name="Hildebrand F."/>
            <person name="Pallen M.J."/>
        </authorList>
    </citation>
    <scope>NUCLEOTIDE SEQUENCE</scope>
    <source>
        <strain evidence="17">USAMLcec2-132</strain>
    </source>
</reference>
<gene>
    <name evidence="17" type="ORF">H9761_02735</name>
</gene>
<evidence type="ECO:0000313" key="18">
    <source>
        <dbReference type="Proteomes" id="UP000823891"/>
    </source>
</evidence>
<dbReference type="InterPro" id="IPR036890">
    <property type="entry name" value="HATPase_C_sf"/>
</dbReference>
<dbReference type="CDD" id="cd00075">
    <property type="entry name" value="HATPase"/>
    <property type="match status" value="1"/>
</dbReference>
<dbReference type="InterPro" id="IPR003594">
    <property type="entry name" value="HATPase_dom"/>
</dbReference>
<feature type="coiled-coil region" evidence="14">
    <location>
        <begin position="313"/>
        <end position="347"/>
    </location>
</feature>
<dbReference type="PROSITE" id="PS50109">
    <property type="entry name" value="HIS_KIN"/>
    <property type="match status" value="1"/>
</dbReference>
<keyword evidence="13 15" id="KW-0472">Membrane</keyword>
<evidence type="ECO:0000256" key="8">
    <source>
        <dbReference type="ARBA" id="ARBA00022741"/>
    </source>
</evidence>
<dbReference type="InterPro" id="IPR050398">
    <property type="entry name" value="HssS/ArlS-like"/>
</dbReference>
<dbReference type="Pfam" id="PF02518">
    <property type="entry name" value="HATPase_c"/>
    <property type="match status" value="1"/>
</dbReference>
<dbReference type="SUPFAM" id="SSF47384">
    <property type="entry name" value="Homodimeric domain of signal transducing histidine kinase"/>
    <property type="match status" value="1"/>
</dbReference>
<keyword evidence="4" id="KW-1003">Cell membrane</keyword>
<keyword evidence="5" id="KW-0597">Phosphoprotein</keyword>
<comment type="caution">
    <text evidence="17">The sequence shown here is derived from an EMBL/GenBank/DDBJ whole genome shotgun (WGS) entry which is preliminary data.</text>
</comment>
<feature type="domain" description="Histidine kinase" evidence="16">
    <location>
        <begin position="347"/>
        <end position="565"/>
    </location>
</feature>